<feature type="compositionally biased region" description="Polar residues" evidence="1">
    <location>
        <begin position="265"/>
        <end position="285"/>
    </location>
</feature>
<evidence type="ECO:0000313" key="4">
    <source>
        <dbReference type="Proteomes" id="UP000243217"/>
    </source>
</evidence>
<organism evidence="3 4">
    <name type="scientific">Thraustotheca clavata</name>
    <dbReference type="NCBI Taxonomy" id="74557"/>
    <lineage>
        <taxon>Eukaryota</taxon>
        <taxon>Sar</taxon>
        <taxon>Stramenopiles</taxon>
        <taxon>Oomycota</taxon>
        <taxon>Saprolegniomycetes</taxon>
        <taxon>Saprolegniales</taxon>
        <taxon>Achlyaceae</taxon>
        <taxon>Thraustotheca</taxon>
    </lineage>
</organism>
<dbReference type="AlphaFoldDB" id="A0A1V9ZJX4"/>
<proteinExistence type="predicted"/>
<dbReference type="PANTHER" id="PTHR13510">
    <property type="entry name" value="FYVE-FINGER-CONTAINING RAB5 EFFECTOR PROTEIN RABENOSYN-5-RELATED"/>
    <property type="match status" value="1"/>
</dbReference>
<dbReference type="Pfam" id="PF01852">
    <property type="entry name" value="START"/>
    <property type="match status" value="1"/>
</dbReference>
<comment type="caution">
    <text evidence="3">The sequence shown here is derived from an EMBL/GenBank/DDBJ whole genome shotgun (WGS) entry which is preliminary data.</text>
</comment>
<evidence type="ECO:0000313" key="3">
    <source>
        <dbReference type="EMBL" id="OQR98292.1"/>
    </source>
</evidence>
<dbReference type="Proteomes" id="UP000243217">
    <property type="component" value="Unassembled WGS sequence"/>
</dbReference>
<accession>A0A1V9ZJX4</accession>
<dbReference type="EMBL" id="JNBS01001864">
    <property type="protein sequence ID" value="OQR98292.1"/>
    <property type="molecule type" value="Genomic_DNA"/>
</dbReference>
<protein>
    <recommendedName>
        <fullName evidence="2">START domain-containing protein</fullName>
    </recommendedName>
</protein>
<feature type="region of interest" description="Disordered" evidence="1">
    <location>
        <begin position="265"/>
        <end position="294"/>
    </location>
</feature>
<feature type="domain" description="START" evidence="2">
    <location>
        <begin position="106"/>
        <end position="217"/>
    </location>
</feature>
<keyword evidence="4" id="KW-1185">Reference proteome</keyword>
<gene>
    <name evidence="3" type="ORF">THRCLA_06760</name>
</gene>
<evidence type="ECO:0000259" key="2">
    <source>
        <dbReference type="Pfam" id="PF01852"/>
    </source>
</evidence>
<dbReference type="InterPro" id="IPR002913">
    <property type="entry name" value="START_lipid-bd_dom"/>
</dbReference>
<dbReference type="PANTHER" id="PTHR13510:SF44">
    <property type="entry name" value="RABENOSYN-5"/>
    <property type="match status" value="1"/>
</dbReference>
<dbReference type="Gene3D" id="3.30.530.20">
    <property type="match status" value="1"/>
</dbReference>
<dbReference type="InterPro" id="IPR023393">
    <property type="entry name" value="START-like_dom_sf"/>
</dbReference>
<reference evidence="3 4" key="1">
    <citation type="journal article" date="2014" name="Genome Biol. Evol.">
        <title>The secreted proteins of Achlya hypogyna and Thraustotheca clavata identify the ancestral oomycete secretome and reveal gene acquisitions by horizontal gene transfer.</title>
        <authorList>
            <person name="Misner I."/>
            <person name="Blouin N."/>
            <person name="Leonard G."/>
            <person name="Richards T.A."/>
            <person name="Lane C.E."/>
        </authorList>
    </citation>
    <scope>NUCLEOTIDE SEQUENCE [LARGE SCALE GENOMIC DNA]</scope>
    <source>
        <strain evidence="3 4">ATCC 34112</strain>
    </source>
</reference>
<dbReference type="GO" id="GO:0008289">
    <property type="term" value="F:lipid binding"/>
    <property type="evidence" value="ECO:0007669"/>
    <property type="project" value="InterPro"/>
</dbReference>
<dbReference type="SUPFAM" id="SSF55961">
    <property type="entry name" value="Bet v1-like"/>
    <property type="match status" value="1"/>
</dbReference>
<evidence type="ECO:0000256" key="1">
    <source>
        <dbReference type="SAM" id="MobiDB-lite"/>
    </source>
</evidence>
<dbReference type="InterPro" id="IPR052727">
    <property type="entry name" value="Rab4/Rab5_effector"/>
</dbReference>
<dbReference type="OrthoDB" id="156797at2759"/>
<name>A0A1V9ZJX4_9STRA</name>
<sequence length="305" mass="34152">MAIAQEACVQLIATAKVLSLSRGENTLKPEREKNGSVFEMEHTQMKGTIPEVIEYYVADRADNNKFKKAQCCADTELILELHPPSRKNPHKFLGLRWKVLEAPSLFGNFTRARDVCLLEYCTLFQDDNGRTGWARCVHSIEHPLCPDFEASNGYLRCNVVNSGFVVMEAQHGVDTLDCYMIYDINVKGKTSKWVGSNAVSRHFTAARNMISTIQNNRRSKIVRTIRANEEQHKISMSATSSDPGNTPLNLKAGAFFIPNTPSSENFLRSSPSASNASTVTSTYRQQEPPPKEPIMLDLSYVTDIK</sequence>